<dbReference type="InterPro" id="IPR053136">
    <property type="entry name" value="UTP_pyrophosphatase-like"/>
</dbReference>
<dbReference type="PANTHER" id="PTHR30399:SF1">
    <property type="entry name" value="UTP PYROPHOSPHATASE"/>
    <property type="match status" value="1"/>
</dbReference>
<dbReference type="Proteomes" id="UP000188729">
    <property type="component" value="Unassembled WGS sequence"/>
</dbReference>
<dbReference type="Pfam" id="PF01863">
    <property type="entry name" value="YgjP-like"/>
    <property type="match status" value="1"/>
</dbReference>
<name>A0A1V2EW71_9SPHN</name>
<comment type="caution">
    <text evidence="2">The sequence shown here is derived from an EMBL/GenBank/DDBJ whole genome shotgun (WGS) entry which is preliminary data.</text>
</comment>
<dbReference type="Gene3D" id="3.30.2010.10">
    <property type="entry name" value="Metalloproteases ('zincins'), catalytic domain"/>
    <property type="match status" value="1"/>
</dbReference>
<evidence type="ECO:0000313" key="2">
    <source>
        <dbReference type="EMBL" id="ONF96419.1"/>
    </source>
</evidence>
<dbReference type="InterPro" id="IPR002725">
    <property type="entry name" value="YgjP-like_metallopeptidase"/>
</dbReference>
<dbReference type="PANTHER" id="PTHR30399">
    <property type="entry name" value="UNCHARACTERIZED PROTEIN YGJP"/>
    <property type="match status" value="1"/>
</dbReference>
<dbReference type="EMBL" id="MPSB01000004">
    <property type="protein sequence ID" value="ONF96419.1"/>
    <property type="molecule type" value="Genomic_DNA"/>
</dbReference>
<dbReference type="AlphaFoldDB" id="A0A1V2EW71"/>
<protein>
    <recommendedName>
        <fullName evidence="1">YgjP-like metallopeptidase domain-containing protein</fullName>
    </recommendedName>
</protein>
<evidence type="ECO:0000259" key="1">
    <source>
        <dbReference type="Pfam" id="PF01863"/>
    </source>
</evidence>
<proteinExistence type="predicted"/>
<gene>
    <name evidence="2" type="ORF">SPHI_12040</name>
</gene>
<dbReference type="STRING" id="1915074.SPHI_12040"/>
<accession>A0A1V2EW71</accession>
<feature type="domain" description="YgjP-like metallopeptidase" evidence="1">
    <location>
        <begin position="37"/>
        <end position="231"/>
    </location>
</feature>
<evidence type="ECO:0000313" key="3">
    <source>
        <dbReference type="Proteomes" id="UP000188729"/>
    </source>
</evidence>
<dbReference type="CDD" id="cd07344">
    <property type="entry name" value="M48_yhfN_like"/>
    <property type="match status" value="1"/>
</dbReference>
<organism evidence="2 3">
    <name type="scientific">Sphingomonas jeddahensis</name>
    <dbReference type="NCBI Taxonomy" id="1915074"/>
    <lineage>
        <taxon>Bacteria</taxon>
        <taxon>Pseudomonadati</taxon>
        <taxon>Pseudomonadota</taxon>
        <taxon>Alphaproteobacteria</taxon>
        <taxon>Sphingomonadales</taxon>
        <taxon>Sphingomonadaceae</taxon>
        <taxon>Sphingomonas</taxon>
    </lineage>
</organism>
<sequence>MTAPSGPLRDGVFASLGTNHEDAIEIVRHPTARRVKLAFDPASGRVRLIIPKRASATKALSWAAGYRDWIAAQRAQLPKGCPFEPGAVIPFGDEALTIDWQEGTSRIVRREGDTLLLSGPQGTVARRAEAWLRREALRLLEADTAHYAALANVTVQKVAIGDARGRWGSCTSTGAIRYSWRLVLAPEAVRRATAAHEVAHRVHMDHSPAFHALVAQLYGSDPTPHRQWLRTNGASLHWYGRSSSGAG</sequence>
<keyword evidence="3" id="KW-1185">Reference proteome</keyword>
<reference evidence="2 3" key="1">
    <citation type="submission" date="2016-11" db="EMBL/GenBank/DDBJ databases">
        <title>Genome sequence of Sphingomonas jeddahensis G39.</title>
        <authorList>
            <person name="Poehlein A."/>
            <person name="Wuebbeler J.H."/>
            <person name="Steinbuechel A."/>
            <person name="Daniel R."/>
        </authorList>
    </citation>
    <scope>NUCLEOTIDE SEQUENCE [LARGE SCALE GENOMIC DNA]</scope>
    <source>
        <strain evidence="2 3">G39</strain>
    </source>
</reference>